<dbReference type="NCBIfam" id="NF008528">
    <property type="entry name" value="PRK11463.1-2"/>
    <property type="match status" value="1"/>
</dbReference>
<keyword evidence="4" id="KW-1185">Reference proteome</keyword>
<dbReference type="PANTHER" id="PTHR35335">
    <property type="entry name" value="UPF0716 PROTEIN FXSA"/>
    <property type="match status" value="1"/>
</dbReference>
<dbReference type="NCBIfam" id="NF008527">
    <property type="entry name" value="PRK11463.1-1"/>
    <property type="match status" value="1"/>
</dbReference>
<dbReference type="PANTHER" id="PTHR35335:SF1">
    <property type="entry name" value="UPF0716 PROTEIN FXSA"/>
    <property type="match status" value="1"/>
</dbReference>
<feature type="transmembrane region" description="Helical" evidence="2">
    <location>
        <begin position="21"/>
        <end position="38"/>
    </location>
</feature>
<evidence type="ECO:0000313" key="3">
    <source>
        <dbReference type="EMBL" id="MFC5148690.1"/>
    </source>
</evidence>
<feature type="region of interest" description="Disordered" evidence="1">
    <location>
        <begin position="170"/>
        <end position="207"/>
    </location>
</feature>
<feature type="transmembrane region" description="Helical" evidence="2">
    <location>
        <begin position="44"/>
        <end position="65"/>
    </location>
</feature>
<dbReference type="Pfam" id="PF04186">
    <property type="entry name" value="FxsA"/>
    <property type="match status" value="1"/>
</dbReference>
<organism evidence="3 4">
    <name type="scientific">Streptomyces aureoversilis</name>
    <dbReference type="NCBI Taxonomy" id="67277"/>
    <lineage>
        <taxon>Bacteria</taxon>
        <taxon>Bacillati</taxon>
        <taxon>Actinomycetota</taxon>
        <taxon>Actinomycetes</taxon>
        <taxon>Kitasatosporales</taxon>
        <taxon>Streptomycetaceae</taxon>
        <taxon>Streptomyces</taxon>
    </lineage>
</organism>
<accession>A0ABW0A4M2</accession>
<feature type="compositionally biased region" description="Pro residues" evidence="1">
    <location>
        <begin position="197"/>
        <end position="207"/>
    </location>
</feature>
<name>A0ABW0A4M2_9ACTN</name>
<evidence type="ECO:0000313" key="4">
    <source>
        <dbReference type="Proteomes" id="UP001596222"/>
    </source>
</evidence>
<dbReference type="EMBL" id="JBHSKJ010000020">
    <property type="protein sequence ID" value="MFC5148690.1"/>
    <property type="molecule type" value="Genomic_DNA"/>
</dbReference>
<dbReference type="RefSeq" id="WP_382048408.1">
    <property type="nucleotide sequence ID" value="NZ_JBHSKJ010000020.1"/>
</dbReference>
<dbReference type="Proteomes" id="UP001596222">
    <property type="component" value="Unassembled WGS sequence"/>
</dbReference>
<gene>
    <name evidence="3" type="primary">fxsA</name>
    <name evidence="3" type="ORF">ACFPP6_28890</name>
</gene>
<evidence type="ECO:0000256" key="2">
    <source>
        <dbReference type="SAM" id="Phobius"/>
    </source>
</evidence>
<keyword evidence="2" id="KW-1133">Transmembrane helix</keyword>
<feature type="compositionally biased region" description="Gly residues" evidence="1">
    <location>
        <begin position="170"/>
        <end position="184"/>
    </location>
</feature>
<sequence length="207" mass="21138">MTFGAQQTMNGRPPQRRRARRLIPLGVALWAVLEIWLLTLVAGAAGGLTVFALLAGGVVLGSYVIKRAGRRAWKRLTVSLQPGGAPAGPGAQESGGNALTMLGGLLIILPGLLSDVAGLLCLFPPTRALLRKRGERWLDRPAAPGTLGDAFRQARSADLGGMGGMGGMSGAGGTGGMGGPGGKVVQGEVIRDDEPPAPRPGGPQLPR</sequence>
<keyword evidence="2" id="KW-0812">Transmembrane</keyword>
<comment type="caution">
    <text evidence="3">The sequence shown here is derived from an EMBL/GenBank/DDBJ whole genome shotgun (WGS) entry which is preliminary data.</text>
</comment>
<keyword evidence="2" id="KW-0472">Membrane</keyword>
<reference evidence="4" key="1">
    <citation type="journal article" date="2019" name="Int. J. Syst. Evol. Microbiol.">
        <title>The Global Catalogue of Microorganisms (GCM) 10K type strain sequencing project: providing services to taxonomists for standard genome sequencing and annotation.</title>
        <authorList>
            <consortium name="The Broad Institute Genomics Platform"/>
            <consortium name="The Broad Institute Genome Sequencing Center for Infectious Disease"/>
            <person name="Wu L."/>
            <person name="Ma J."/>
        </authorList>
    </citation>
    <scope>NUCLEOTIDE SEQUENCE [LARGE SCALE GENOMIC DNA]</scope>
    <source>
        <strain evidence="4">CGMCC 4.1641</strain>
    </source>
</reference>
<evidence type="ECO:0000256" key="1">
    <source>
        <dbReference type="SAM" id="MobiDB-lite"/>
    </source>
</evidence>
<proteinExistence type="predicted"/>
<protein>
    <submittedName>
        <fullName evidence="3">FxsA family membrane protein</fullName>
    </submittedName>
</protein>
<dbReference type="InterPro" id="IPR007313">
    <property type="entry name" value="FxsA"/>
</dbReference>